<evidence type="ECO:0000256" key="3">
    <source>
        <dbReference type="ARBA" id="ARBA00022618"/>
    </source>
</evidence>
<evidence type="ECO:0000256" key="5">
    <source>
        <dbReference type="ARBA" id="ARBA00023306"/>
    </source>
</evidence>
<dbReference type="InterPro" id="IPR013763">
    <property type="entry name" value="Cyclin-like_dom"/>
</dbReference>
<keyword evidence="11" id="KW-1185">Reference proteome</keyword>
<dbReference type="GO" id="GO:0051301">
    <property type="term" value="P:cell division"/>
    <property type="evidence" value="ECO:0007669"/>
    <property type="project" value="UniProtKB-KW"/>
</dbReference>
<sequence length="431" mass="50326">MIYVFNLYQRIKALFCSVRQVQPLVDNICHFISEGQRPLFAIDTDIISSLLQMSLEESMTRRRRLKRRERETSWLGRKYRKRENTLYHRLTKLITITPKSPLQDAAQPAAVSLLASGRLFSLHPYLGCESSDEEWVRMIGTPRNISRSSVSFVEKQPVLTPRMRSIVLYWLMEVCEAYAVHRETFYLAQDYFDRFLLIEKNLKLGVLQLTVLTCLLIASKMEESKPLKILHLSRVAHGIYHVEEFRHMELVILRTLRWYTRPETALSWLKFFLQVIFRKENSNLLEQPFPKDTFMRSTNLLDLCILDVNSMDMPYHGLAASVLCYFVDQELVEKVARMPRELLQSCVDWLAPFMDALEDFGTVTRKVFPTVRKEDQHNIQANLDYMSILDVAHKAIKGKSPKKDMEPVDATSYRERIYVPGQGLTSSEDEV</sequence>
<keyword evidence="3" id="KW-0132">Cell division</keyword>
<name>A0A669B9Y8_ORENI</name>
<comment type="function">
    <text evidence="1">Essential for the control of the cell cycle at the G2/M (mitosis) transition.</text>
</comment>
<organism evidence="10 11">
    <name type="scientific">Oreochromis niloticus</name>
    <name type="common">Nile tilapia</name>
    <name type="synonym">Tilapia nilotica</name>
    <dbReference type="NCBI Taxonomy" id="8128"/>
    <lineage>
        <taxon>Eukaryota</taxon>
        <taxon>Metazoa</taxon>
        <taxon>Chordata</taxon>
        <taxon>Craniata</taxon>
        <taxon>Vertebrata</taxon>
        <taxon>Euteleostomi</taxon>
        <taxon>Actinopterygii</taxon>
        <taxon>Neopterygii</taxon>
        <taxon>Teleostei</taxon>
        <taxon>Neoteleostei</taxon>
        <taxon>Acanthomorphata</taxon>
        <taxon>Ovalentaria</taxon>
        <taxon>Cichlomorphae</taxon>
        <taxon>Cichliformes</taxon>
        <taxon>Cichlidae</taxon>
        <taxon>African cichlids</taxon>
        <taxon>Pseudocrenilabrinae</taxon>
        <taxon>Oreochromini</taxon>
        <taxon>Oreochromis</taxon>
    </lineage>
</organism>
<keyword evidence="4 8" id="KW-0195">Cyclin</keyword>
<gene>
    <name evidence="10" type="primary">CCNE2</name>
</gene>
<evidence type="ECO:0000256" key="8">
    <source>
        <dbReference type="RuleBase" id="RU000383"/>
    </source>
</evidence>
<accession>A0A669B9Y8</accession>
<evidence type="ECO:0000256" key="4">
    <source>
        <dbReference type="ARBA" id="ARBA00023127"/>
    </source>
</evidence>
<comment type="similarity">
    <text evidence="2">Belongs to the cyclin family. Cyclin AB subfamily.</text>
</comment>
<dbReference type="GeneTree" id="ENSGT00940000156934"/>
<dbReference type="Ensembl" id="ENSONIT00000046231.1">
    <property type="protein sequence ID" value="ENSONIP00000032266.1"/>
    <property type="gene ID" value="ENSONIG00000013835.2"/>
</dbReference>
<evidence type="ECO:0000313" key="10">
    <source>
        <dbReference type="Ensembl" id="ENSONIP00000032266.1"/>
    </source>
</evidence>
<dbReference type="Pfam" id="PF00134">
    <property type="entry name" value="Cyclin_N"/>
    <property type="match status" value="1"/>
</dbReference>
<reference evidence="10" key="2">
    <citation type="submission" date="2025-08" db="UniProtKB">
        <authorList>
            <consortium name="Ensembl"/>
        </authorList>
    </citation>
    <scope>IDENTIFICATION</scope>
</reference>
<dbReference type="Proteomes" id="UP000005207">
    <property type="component" value="Linkage group LG22"/>
</dbReference>
<dbReference type="SUPFAM" id="SSF47954">
    <property type="entry name" value="Cyclin-like"/>
    <property type="match status" value="2"/>
</dbReference>
<proteinExistence type="inferred from homology"/>
<dbReference type="Gene3D" id="1.10.472.10">
    <property type="entry name" value="Cyclin-like"/>
    <property type="match status" value="2"/>
</dbReference>
<evidence type="ECO:0000256" key="7">
    <source>
        <dbReference type="ARBA" id="ARBA00040980"/>
    </source>
</evidence>
<comment type="subunit">
    <text evidence="6">Interacts with the CDK1 protein kinase to form a serine/threonine kinase holoenzyme complex also known as maturation promoting factor (MPF). The cyclin subunit imparts substrate specificity to the complex.</text>
</comment>
<dbReference type="OMA" id="QPCVNWM"/>
<evidence type="ECO:0000259" key="9">
    <source>
        <dbReference type="SMART" id="SM00385"/>
    </source>
</evidence>
<dbReference type="InterPro" id="IPR036915">
    <property type="entry name" value="Cyclin-like_sf"/>
</dbReference>
<protein>
    <recommendedName>
        <fullName evidence="7">G2/mitotic-specific cyclin-B2</fullName>
    </recommendedName>
</protein>
<dbReference type="PANTHER" id="PTHR10177">
    <property type="entry name" value="CYCLINS"/>
    <property type="match status" value="1"/>
</dbReference>
<feature type="domain" description="Cyclin-like" evidence="9">
    <location>
        <begin position="169"/>
        <end position="254"/>
    </location>
</feature>
<dbReference type="AlphaFoldDB" id="A0A669B9Y8"/>
<evidence type="ECO:0000256" key="2">
    <source>
        <dbReference type="ARBA" id="ARBA00006955"/>
    </source>
</evidence>
<keyword evidence="5" id="KW-0131">Cell cycle</keyword>
<dbReference type="InterPro" id="IPR039361">
    <property type="entry name" value="Cyclin"/>
</dbReference>
<evidence type="ECO:0000256" key="1">
    <source>
        <dbReference type="ARBA" id="ARBA00003222"/>
    </source>
</evidence>
<dbReference type="InterPro" id="IPR006671">
    <property type="entry name" value="Cyclin_N"/>
</dbReference>
<reference evidence="10" key="3">
    <citation type="submission" date="2025-09" db="UniProtKB">
        <authorList>
            <consortium name="Ensembl"/>
        </authorList>
    </citation>
    <scope>IDENTIFICATION</scope>
</reference>
<dbReference type="PROSITE" id="PS00292">
    <property type="entry name" value="CYCLINS"/>
    <property type="match status" value="1"/>
</dbReference>
<dbReference type="InterPro" id="IPR048258">
    <property type="entry name" value="Cyclins_cyclin-box"/>
</dbReference>
<evidence type="ECO:0000313" key="11">
    <source>
        <dbReference type="Proteomes" id="UP000005207"/>
    </source>
</evidence>
<dbReference type="SMART" id="SM00385">
    <property type="entry name" value="CYCLIN"/>
    <property type="match status" value="1"/>
</dbReference>
<dbReference type="FunFam" id="1.10.472.10:FF:000001">
    <property type="entry name" value="G2/mitotic-specific cyclin"/>
    <property type="match status" value="1"/>
</dbReference>
<dbReference type="InParanoid" id="A0A669B9Y8"/>
<evidence type="ECO:0000256" key="6">
    <source>
        <dbReference type="ARBA" id="ARBA00025821"/>
    </source>
</evidence>
<reference evidence="11" key="1">
    <citation type="submission" date="2012-01" db="EMBL/GenBank/DDBJ databases">
        <title>The Genome Sequence of Oreochromis niloticus (Nile Tilapia).</title>
        <authorList>
            <consortium name="Broad Institute Genome Assembly Team"/>
            <consortium name="Broad Institute Sequencing Platform"/>
            <person name="Di Palma F."/>
            <person name="Johnson J."/>
            <person name="Lander E.S."/>
            <person name="Lindblad-Toh K."/>
        </authorList>
    </citation>
    <scope>NUCLEOTIDE SEQUENCE [LARGE SCALE GENOMIC DNA]</scope>
</reference>